<feature type="transmembrane region" description="Helical" evidence="1">
    <location>
        <begin position="21"/>
        <end position="40"/>
    </location>
</feature>
<keyword evidence="1" id="KW-0472">Membrane</keyword>
<keyword evidence="1" id="KW-0812">Transmembrane</keyword>
<comment type="caution">
    <text evidence="2">The sequence shown here is derived from an EMBL/GenBank/DDBJ whole genome shotgun (WGS) entry which is preliminary data.</text>
</comment>
<name>A0A2T7NMP3_POMCA</name>
<evidence type="ECO:0000313" key="2">
    <source>
        <dbReference type="EMBL" id="PVD22439.1"/>
    </source>
</evidence>
<evidence type="ECO:0000313" key="3">
    <source>
        <dbReference type="Proteomes" id="UP000245119"/>
    </source>
</evidence>
<organism evidence="2 3">
    <name type="scientific">Pomacea canaliculata</name>
    <name type="common">Golden apple snail</name>
    <dbReference type="NCBI Taxonomy" id="400727"/>
    <lineage>
        <taxon>Eukaryota</taxon>
        <taxon>Metazoa</taxon>
        <taxon>Spiralia</taxon>
        <taxon>Lophotrochozoa</taxon>
        <taxon>Mollusca</taxon>
        <taxon>Gastropoda</taxon>
        <taxon>Caenogastropoda</taxon>
        <taxon>Architaenioglossa</taxon>
        <taxon>Ampullarioidea</taxon>
        <taxon>Ampullariidae</taxon>
        <taxon>Pomacea</taxon>
    </lineage>
</organism>
<protein>
    <submittedName>
        <fullName evidence="2">Uncharacterized protein</fullName>
    </submittedName>
</protein>
<evidence type="ECO:0000256" key="1">
    <source>
        <dbReference type="SAM" id="Phobius"/>
    </source>
</evidence>
<sequence length="151" mass="16620">MTRGLCMGPYTVQSVTSHMGLYTRLFMGLYMMYTMYVHLYPTHHIKQDQVKLKLEELSPPRALRGSCTVEGISVGRYKPGSRTFDCQSSSDHYLIRVRKYQSAWKAGAGKTEEGCNGRRRIGQTLGTWQPLIPGDGAVAASAATAAAGNGR</sequence>
<reference evidence="2 3" key="1">
    <citation type="submission" date="2018-04" db="EMBL/GenBank/DDBJ databases">
        <title>The genome of golden apple snail Pomacea canaliculata provides insight into stress tolerance and invasive adaptation.</title>
        <authorList>
            <person name="Liu C."/>
            <person name="Liu B."/>
            <person name="Ren Y."/>
            <person name="Zhang Y."/>
            <person name="Wang H."/>
            <person name="Li S."/>
            <person name="Jiang F."/>
            <person name="Yin L."/>
            <person name="Zhang G."/>
            <person name="Qian W."/>
            <person name="Fan W."/>
        </authorList>
    </citation>
    <scope>NUCLEOTIDE SEQUENCE [LARGE SCALE GENOMIC DNA]</scope>
    <source>
        <strain evidence="2">SZHN2017</strain>
        <tissue evidence="2">Muscle</tissue>
    </source>
</reference>
<dbReference type="AlphaFoldDB" id="A0A2T7NMP3"/>
<gene>
    <name evidence="2" type="ORF">C0Q70_18252</name>
</gene>
<keyword evidence="3" id="KW-1185">Reference proteome</keyword>
<dbReference type="EMBL" id="PZQS01000011">
    <property type="protein sequence ID" value="PVD22439.1"/>
    <property type="molecule type" value="Genomic_DNA"/>
</dbReference>
<keyword evidence="1" id="KW-1133">Transmembrane helix</keyword>
<dbReference type="Proteomes" id="UP000245119">
    <property type="component" value="Linkage Group LG11"/>
</dbReference>
<accession>A0A2T7NMP3</accession>
<proteinExistence type="predicted"/>